<protein>
    <submittedName>
        <fullName evidence="2">Uncharacterized protein</fullName>
    </submittedName>
</protein>
<feature type="compositionally biased region" description="Basic and acidic residues" evidence="1">
    <location>
        <begin position="40"/>
        <end position="52"/>
    </location>
</feature>
<dbReference type="Proteomes" id="UP000233551">
    <property type="component" value="Unassembled WGS sequence"/>
</dbReference>
<name>A0A2I0L8Y6_PUNGR</name>
<accession>A0A2I0L8Y6</accession>
<sequence length="112" mass="11985">MVDMHAVTDEVCKNGQRHGFTSTRAEGIICRIGENGMGGSRREGGWRKEEQPLRSGGWGEAIQARGGGVMSGEKRLVGSRSAGGKLPRFGGFREMIRLFWRGSTDGSSGGEG</sequence>
<gene>
    <name evidence="2" type="ORF">CRG98_002450</name>
</gene>
<organism evidence="2 3">
    <name type="scientific">Punica granatum</name>
    <name type="common">Pomegranate</name>
    <dbReference type="NCBI Taxonomy" id="22663"/>
    <lineage>
        <taxon>Eukaryota</taxon>
        <taxon>Viridiplantae</taxon>
        <taxon>Streptophyta</taxon>
        <taxon>Embryophyta</taxon>
        <taxon>Tracheophyta</taxon>
        <taxon>Spermatophyta</taxon>
        <taxon>Magnoliopsida</taxon>
        <taxon>eudicotyledons</taxon>
        <taxon>Gunneridae</taxon>
        <taxon>Pentapetalae</taxon>
        <taxon>rosids</taxon>
        <taxon>malvids</taxon>
        <taxon>Myrtales</taxon>
        <taxon>Lythraceae</taxon>
        <taxon>Punica</taxon>
    </lineage>
</organism>
<comment type="caution">
    <text evidence="2">The sequence shown here is derived from an EMBL/GenBank/DDBJ whole genome shotgun (WGS) entry which is preliminary data.</text>
</comment>
<evidence type="ECO:0000256" key="1">
    <source>
        <dbReference type="SAM" id="MobiDB-lite"/>
    </source>
</evidence>
<evidence type="ECO:0000313" key="2">
    <source>
        <dbReference type="EMBL" id="PKI77168.1"/>
    </source>
</evidence>
<proteinExistence type="predicted"/>
<feature type="region of interest" description="Disordered" evidence="1">
    <location>
        <begin position="33"/>
        <end position="60"/>
    </location>
</feature>
<evidence type="ECO:0000313" key="3">
    <source>
        <dbReference type="Proteomes" id="UP000233551"/>
    </source>
</evidence>
<reference evidence="2 3" key="1">
    <citation type="submission" date="2017-11" db="EMBL/GenBank/DDBJ databases">
        <title>De-novo sequencing of pomegranate (Punica granatum L.) genome.</title>
        <authorList>
            <person name="Akparov Z."/>
            <person name="Amiraslanov A."/>
            <person name="Hajiyeva S."/>
            <person name="Abbasov M."/>
            <person name="Kaur K."/>
            <person name="Hamwieh A."/>
            <person name="Solovyev V."/>
            <person name="Salamov A."/>
            <person name="Braich B."/>
            <person name="Kosarev P."/>
            <person name="Mahmoud A."/>
            <person name="Hajiyev E."/>
            <person name="Babayeva S."/>
            <person name="Izzatullayeva V."/>
            <person name="Mammadov A."/>
            <person name="Mammadov A."/>
            <person name="Sharifova S."/>
            <person name="Ojaghi J."/>
            <person name="Eynullazada K."/>
            <person name="Bayramov B."/>
            <person name="Abdulazimova A."/>
            <person name="Shahmuradov I."/>
        </authorList>
    </citation>
    <scope>NUCLEOTIDE SEQUENCE [LARGE SCALE GENOMIC DNA]</scope>
    <source>
        <strain evidence="3">cv. AG2017</strain>
        <tissue evidence="2">Leaf</tissue>
    </source>
</reference>
<dbReference type="EMBL" id="PGOL01000104">
    <property type="protein sequence ID" value="PKI77168.1"/>
    <property type="molecule type" value="Genomic_DNA"/>
</dbReference>
<dbReference type="AlphaFoldDB" id="A0A2I0L8Y6"/>
<keyword evidence="3" id="KW-1185">Reference proteome</keyword>